<accession>A0AAE0G9C7</accession>
<evidence type="ECO:0000313" key="5">
    <source>
        <dbReference type="Proteomes" id="UP001190700"/>
    </source>
</evidence>
<feature type="compositionally biased region" description="Basic and acidic residues" evidence="1">
    <location>
        <begin position="456"/>
        <end position="473"/>
    </location>
</feature>
<dbReference type="AlphaFoldDB" id="A0AAE0G9C7"/>
<feature type="region of interest" description="Disordered" evidence="1">
    <location>
        <begin position="200"/>
        <end position="238"/>
    </location>
</feature>
<keyword evidence="2" id="KW-0732">Signal</keyword>
<comment type="caution">
    <text evidence="4">The sequence shown here is derived from an EMBL/GenBank/DDBJ whole genome shotgun (WGS) entry which is preliminary data.</text>
</comment>
<evidence type="ECO:0000259" key="3">
    <source>
        <dbReference type="Pfam" id="PF05686"/>
    </source>
</evidence>
<keyword evidence="5" id="KW-1185">Reference proteome</keyword>
<feature type="compositionally biased region" description="Low complexity" evidence="1">
    <location>
        <begin position="200"/>
        <end position="209"/>
    </location>
</feature>
<name>A0AAE0G9C7_9CHLO</name>
<organism evidence="4 5">
    <name type="scientific">Cymbomonas tetramitiformis</name>
    <dbReference type="NCBI Taxonomy" id="36881"/>
    <lineage>
        <taxon>Eukaryota</taxon>
        <taxon>Viridiplantae</taxon>
        <taxon>Chlorophyta</taxon>
        <taxon>Pyramimonadophyceae</taxon>
        <taxon>Pyramimonadales</taxon>
        <taxon>Pyramimonadaceae</taxon>
        <taxon>Cymbomonas</taxon>
    </lineage>
</organism>
<feature type="domain" description="Glycosyl transferase CAP10" evidence="3">
    <location>
        <begin position="567"/>
        <end position="664"/>
    </location>
</feature>
<reference evidence="4 5" key="1">
    <citation type="journal article" date="2015" name="Genome Biol. Evol.">
        <title>Comparative Genomics of a Bacterivorous Green Alga Reveals Evolutionary Causalities and Consequences of Phago-Mixotrophic Mode of Nutrition.</title>
        <authorList>
            <person name="Burns J.A."/>
            <person name="Paasch A."/>
            <person name="Narechania A."/>
            <person name="Kim E."/>
        </authorList>
    </citation>
    <scope>NUCLEOTIDE SEQUENCE [LARGE SCALE GENOMIC DNA]</scope>
    <source>
        <strain evidence="4 5">PLY_AMNH</strain>
    </source>
</reference>
<feature type="region of interest" description="Disordered" evidence="1">
    <location>
        <begin position="316"/>
        <end position="480"/>
    </location>
</feature>
<dbReference type="EMBL" id="LGRX02008078">
    <property type="protein sequence ID" value="KAK3273971.1"/>
    <property type="molecule type" value="Genomic_DNA"/>
</dbReference>
<dbReference type="InterPro" id="IPR006598">
    <property type="entry name" value="CAP10"/>
</dbReference>
<evidence type="ECO:0000256" key="2">
    <source>
        <dbReference type="SAM" id="SignalP"/>
    </source>
</evidence>
<evidence type="ECO:0000256" key="1">
    <source>
        <dbReference type="SAM" id="MobiDB-lite"/>
    </source>
</evidence>
<proteinExistence type="predicted"/>
<feature type="compositionally biased region" description="Basic and acidic residues" evidence="1">
    <location>
        <begin position="316"/>
        <end position="328"/>
    </location>
</feature>
<sequence>MKYIEVIATHFLLPLISSGADVSVPLPFDFAYAVHGKRTVFDVLQCAELVRAEEGCASTFYLAAGKGKCRCVLKGQECQLDKSENAKGITVYRFGGGEVVVDASTLPIKEATSEAAPEPVQAVGTGKVAAVPGGGSRSMHRLGRPVENEERRALASAGGSGMRTEGRWMARGAGRRRVRARSSVLKGGSLRGQALAPALAERPAPNLRGEGARGGVREETGMEEEREEGEKEEAGSKQETIWRVEGVEESEVRHEEALHESRADEAMQAVGMQDILEGVIKGVGAVHEATQKVVSDREKQAVGNRKESVRAMKVAGDELEKEKKERPWMDGGEQKVNGQGEEDPGMEGGEQKAEAEEEAGLGTEGGVQEVESQEEEGPGMERGKWSARWNKARRRGSKAEMEGGERKGRKGKKRVKERKDEASGREIEGEVSGRGGRGRRGPGVEEMRAQAGRRGSKGEIEEGEHGGFQHDPAHQMAAGPSTAPWWKQCIPSAAAAPGPFAVPSPQGQADGAHVQGSVRVMRSWDGFDGYRIGMTGLSQEAAAAVAVDVAEESTGTHLAPGVGALEAWIDEDLARGGWDKTGIHPSMIKAASELGIRTVRVSIIGGKLMGKITPTNKAVARGMSRVWYWMWGLLELLERFPGQVPDVDIAMQVEDTPKVPTLPHTSPQIRRRLHMAPADNS</sequence>
<dbReference type="Pfam" id="PF05686">
    <property type="entry name" value="Glyco_transf_90"/>
    <property type="match status" value="1"/>
</dbReference>
<feature type="compositionally biased region" description="Basic and acidic residues" evidence="1">
    <location>
        <begin position="397"/>
        <end position="406"/>
    </location>
</feature>
<feature type="compositionally biased region" description="Basic and acidic residues" evidence="1">
    <location>
        <begin position="228"/>
        <end position="238"/>
    </location>
</feature>
<gene>
    <name evidence="4" type="ORF">CYMTET_17827</name>
</gene>
<feature type="chain" id="PRO_5042001595" description="Glycosyl transferase CAP10 domain-containing protein" evidence="2">
    <location>
        <begin position="20"/>
        <end position="681"/>
    </location>
</feature>
<protein>
    <recommendedName>
        <fullName evidence="3">Glycosyl transferase CAP10 domain-containing protein</fullName>
    </recommendedName>
</protein>
<feature type="compositionally biased region" description="Basic and acidic residues" evidence="1">
    <location>
        <begin position="417"/>
        <end position="428"/>
    </location>
</feature>
<dbReference type="Proteomes" id="UP001190700">
    <property type="component" value="Unassembled WGS sequence"/>
</dbReference>
<feature type="compositionally biased region" description="Basic residues" evidence="1">
    <location>
        <begin position="407"/>
        <end position="416"/>
    </location>
</feature>
<feature type="signal peptide" evidence="2">
    <location>
        <begin position="1"/>
        <end position="19"/>
    </location>
</feature>
<evidence type="ECO:0000313" key="4">
    <source>
        <dbReference type="EMBL" id="KAK3273971.1"/>
    </source>
</evidence>